<dbReference type="Proteomes" id="UP000215914">
    <property type="component" value="Unassembled WGS sequence"/>
</dbReference>
<dbReference type="AlphaFoldDB" id="A0A9K3JJZ4"/>
<reference evidence="1" key="2">
    <citation type="submission" date="2020-06" db="EMBL/GenBank/DDBJ databases">
        <title>Helianthus annuus Genome sequencing and assembly Release 2.</title>
        <authorList>
            <person name="Gouzy J."/>
            <person name="Langlade N."/>
            <person name="Munos S."/>
        </authorList>
    </citation>
    <scope>NUCLEOTIDE SEQUENCE</scope>
    <source>
        <tissue evidence="1">Leaves</tissue>
    </source>
</reference>
<proteinExistence type="predicted"/>
<gene>
    <name evidence="1" type="ORF">HanXRQr2_Chr02g0048181</name>
</gene>
<protein>
    <submittedName>
        <fullName evidence="1">Uncharacterized protein</fullName>
    </submittedName>
</protein>
<dbReference type="Gramene" id="mRNA:HanXRQr2_Chr02g0048181">
    <property type="protein sequence ID" value="mRNA:HanXRQr2_Chr02g0048181"/>
    <property type="gene ID" value="HanXRQr2_Chr02g0048181"/>
</dbReference>
<evidence type="ECO:0000313" key="2">
    <source>
        <dbReference type="Proteomes" id="UP000215914"/>
    </source>
</evidence>
<accession>A0A9K3JJZ4</accession>
<sequence>MCNHVIHVGYEQLQTFYYAMLISTRFKKQARMALDTHFSN</sequence>
<reference evidence="1" key="1">
    <citation type="journal article" date="2017" name="Nature">
        <title>The sunflower genome provides insights into oil metabolism, flowering and Asterid evolution.</title>
        <authorList>
            <person name="Badouin H."/>
            <person name="Gouzy J."/>
            <person name="Grassa C.J."/>
            <person name="Murat F."/>
            <person name="Staton S.E."/>
            <person name="Cottret L."/>
            <person name="Lelandais-Briere C."/>
            <person name="Owens G.L."/>
            <person name="Carrere S."/>
            <person name="Mayjonade B."/>
            <person name="Legrand L."/>
            <person name="Gill N."/>
            <person name="Kane N.C."/>
            <person name="Bowers J.E."/>
            <person name="Hubner S."/>
            <person name="Bellec A."/>
            <person name="Berard A."/>
            <person name="Berges H."/>
            <person name="Blanchet N."/>
            <person name="Boniface M.C."/>
            <person name="Brunel D."/>
            <person name="Catrice O."/>
            <person name="Chaidir N."/>
            <person name="Claudel C."/>
            <person name="Donnadieu C."/>
            <person name="Faraut T."/>
            <person name="Fievet G."/>
            <person name="Helmstetter N."/>
            <person name="King M."/>
            <person name="Knapp S.J."/>
            <person name="Lai Z."/>
            <person name="Le Paslier M.C."/>
            <person name="Lippi Y."/>
            <person name="Lorenzon L."/>
            <person name="Mandel J.R."/>
            <person name="Marage G."/>
            <person name="Marchand G."/>
            <person name="Marquand E."/>
            <person name="Bret-Mestries E."/>
            <person name="Morien E."/>
            <person name="Nambeesan S."/>
            <person name="Nguyen T."/>
            <person name="Pegot-Espagnet P."/>
            <person name="Pouilly N."/>
            <person name="Raftis F."/>
            <person name="Sallet E."/>
            <person name="Schiex T."/>
            <person name="Thomas J."/>
            <person name="Vandecasteele C."/>
            <person name="Vares D."/>
            <person name="Vear F."/>
            <person name="Vautrin S."/>
            <person name="Crespi M."/>
            <person name="Mangin B."/>
            <person name="Burke J.M."/>
            <person name="Salse J."/>
            <person name="Munos S."/>
            <person name="Vincourt P."/>
            <person name="Rieseberg L.H."/>
            <person name="Langlade N.B."/>
        </authorList>
    </citation>
    <scope>NUCLEOTIDE SEQUENCE</scope>
    <source>
        <tissue evidence="1">Leaves</tissue>
    </source>
</reference>
<organism evidence="1 2">
    <name type="scientific">Helianthus annuus</name>
    <name type="common">Common sunflower</name>
    <dbReference type="NCBI Taxonomy" id="4232"/>
    <lineage>
        <taxon>Eukaryota</taxon>
        <taxon>Viridiplantae</taxon>
        <taxon>Streptophyta</taxon>
        <taxon>Embryophyta</taxon>
        <taxon>Tracheophyta</taxon>
        <taxon>Spermatophyta</taxon>
        <taxon>Magnoliopsida</taxon>
        <taxon>eudicotyledons</taxon>
        <taxon>Gunneridae</taxon>
        <taxon>Pentapetalae</taxon>
        <taxon>asterids</taxon>
        <taxon>campanulids</taxon>
        <taxon>Asterales</taxon>
        <taxon>Asteraceae</taxon>
        <taxon>Asteroideae</taxon>
        <taxon>Heliantheae alliance</taxon>
        <taxon>Heliantheae</taxon>
        <taxon>Helianthus</taxon>
    </lineage>
</organism>
<name>A0A9K3JJZ4_HELAN</name>
<keyword evidence="2" id="KW-1185">Reference proteome</keyword>
<dbReference type="EMBL" id="MNCJ02000317">
    <property type="protein sequence ID" value="KAF5817016.1"/>
    <property type="molecule type" value="Genomic_DNA"/>
</dbReference>
<evidence type="ECO:0000313" key="1">
    <source>
        <dbReference type="EMBL" id="KAF5817016.1"/>
    </source>
</evidence>
<comment type="caution">
    <text evidence="1">The sequence shown here is derived from an EMBL/GenBank/DDBJ whole genome shotgun (WGS) entry which is preliminary data.</text>
</comment>